<evidence type="ECO:0000313" key="6">
    <source>
        <dbReference type="Proteomes" id="UP000299102"/>
    </source>
</evidence>
<evidence type="ECO:0000256" key="3">
    <source>
        <dbReference type="PROSITE-ProRule" id="PRU00176"/>
    </source>
</evidence>
<evidence type="ECO:0000313" key="5">
    <source>
        <dbReference type="EMBL" id="GBP73562.1"/>
    </source>
</evidence>
<evidence type="ECO:0000256" key="2">
    <source>
        <dbReference type="ARBA" id="ARBA00022884"/>
    </source>
</evidence>
<dbReference type="InterPro" id="IPR012677">
    <property type="entry name" value="Nucleotide-bd_a/b_plait_sf"/>
</dbReference>
<gene>
    <name evidence="5" type="primary">celf4</name>
    <name evidence="5" type="ORF">EVAR_99156_1</name>
</gene>
<dbReference type="OrthoDB" id="410044at2759"/>
<accession>A0A4C1YFI0</accession>
<dbReference type="InterPro" id="IPR000504">
    <property type="entry name" value="RRM_dom"/>
</dbReference>
<evidence type="ECO:0000256" key="1">
    <source>
        <dbReference type="ARBA" id="ARBA00022737"/>
    </source>
</evidence>
<keyword evidence="6" id="KW-1185">Reference proteome</keyword>
<keyword evidence="2 3" id="KW-0694">RNA-binding</keyword>
<dbReference type="AlphaFoldDB" id="A0A4C1YFI0"/>
<dbReference type="GO" id="GO:0003723">
    <property type="term" value="F:RNA binding"/>
    <property type="evidence" value="ECO:0007669"/>
    <property type="project" value="UniProtKB-UniRule"/>
</dbReference>
<dbReference type="InterPro" id="IPR035979">
    <property type="entry name" value="RBD_domain_sf"/>
</dbReference>
<dbReference type="SMART" id="SM00360">
    <property type="entry name" value="RRM"/>
    <property type="match status" value="1"/>
</dbReference>
<proteinExistence type="predicted"/>
<comment type="caution">
    <text evidence="5">The sequence shown here is derived from an EMBL/GenBank/DDBJ whole genome shotgun (WGS) entry which is preliminary data.</text>
</comment>
<organism evidence="5 6">
    <name type="scientific">Eumeta variegata</name>
    <name type="common">Bagworm moth</name>
    <name type="synonym">Eumeta japonica</name>
    <dbReference type="NCBI Taxonomy" id="151549"/>
    <lineage>
        <taxon>Eukaryota</taxon>
        <taxon>Metazoa</taxon>
        <taxon>Ecdysozoa</taxon>
        <taxon>Arthropoda</taxon>
        <taxon>Hexapoda</taxon>
        <taxon>Insecta</taxon>
        <taxon>Pterygota</taxon>
        <taxon>Neoptera</taxon>
        <taxon>Endopterygota</taxon>
        <taxon>Lepidoptera</taxon>
        <taxon>Glossata</taxon>
        <taxon>Ditrysia</taxon>
        <taxon>Tineoidea</taxon>
        <taxon>Psychidae</taxon>
        <taxon>Oiketicinae</taxon>
        <taxon>Eumeta</taxon>
    </lineage>
</organism>
<dbReference type="SUPFAM" id="SSF54928">
    <property type="entry name" value="RNA-binding domain, RBD"/>
    <property type="match status" value="1"/>
</dbReference>
<name>A0A4C1YFI0_EUMVA</name>
<dbReference type="Pfam" id="PF00076">
    <property type="entry name" value="RRM_1"/>
    <property type="match status" value="1"/>
</dbReference>
<feature type="domain" description="RRM" evidence="4">
    <location>
        <begin position="7"/>
        <end position="79"/>
    </location>
</feature>
<keyword evidence="1" id="KW-0677">Repeat</keyword>
<reference evidence="5 6" key="1">
    <citation type="journal article" date="2019" name="Commun. Biol.">
        <title>The bagworm genome reveals a unique fibroin gene that provides high tensile strength.</title>
        <authorList>
            <person name="Kono N."/>
            <person name="Nakamura H."/>
            <person name="Ohtoshi R."/>
            <person name="Tomita M."/>
            <person name="Numata K."/>
            <person name="Arakawa K."/>
        </authorList>
    </citation>
    <scope>NUCLEOTIDE SEQUENCE [LARGE SCALE GENOMIC DNA]</scope>
</reference>
<dbReference type="EMBL" id="BGZK01001178">
    <property type="protein sequence ID" value="GBP73562.1"/>
    <property type="molecule type" value="Genomic_DNA"/>
</dbReference>
<dbReference type="PROSITE" id="PS50102">
    <property type="entry name" value="RRM"/>
    <property type="match status" value="1"/>
</dbReference>
<sequence length="171" mass="18833">MVCSTERKLFVGMLNKKLCENDVRALFAGHGAIEECTVLRDAQGQSKGCAFVTFVSKQAAIAAIKIKLSSVCAGSLIRVVPFTLSSKLHTVANQGMEREELTFLCDVFTLGGHRSFEHDCGLLILITIYDERFAVAFAFDEQKKASAGRKQIGWRVLRRVIATAFNLENTA</sequence>
<dbReference type="PANTHER" id="PTHR24012">
    <property type="entry name" value="RNA BINDING PROTEIN"/>
    <property type="match status" value="1"/>
</dbReference>
<dbReference type="STRING" id="151549.A0A4C1YFI0"/>
<evidence type="ECO:0000259" key="4">
    <source>
        <dbReference type="PROSITE" id="PS50102"/>
    </source>
</evidence>
<protein>
    <submittedName>
        <fullName evidence="5">CUGBP Elav-like family member 4</fullName>
    </submittedName>
</protein>
<dbReference type="Gene3D" id="3.30.70.330">
    <property type="match status" value="1"/>
</dbReference>
<dbReference type="Proteomes" id="UP000299102">
    <property type="component" value="Unassembled WGS sequence"/>
</dbReference>